<sequence length="85" mass="9482">FNSYYDVVKHRAYTDAAHKHDAKICLQLLHAGRYAYHPFNVAPSAIKAPINPYKPKNMSVGMIKSTIKDFARSAKLAEQAGYDGV</sequence>
<evidence type="ECO:0000256" key="6">
    <source>
        <dbReference type="ARBA" id="ARBA00023002"/>
    </source>
</evidence>
<keyword evidence="8" id="KW-0411">Iron-sulfur</keyword>
<feature type="non-terminal residue" evidence="10">
    <location>
        <position position="1"/>
    </location>
</feature>
<dbReference type="PANTHER" id="PTHR42917">
    <property type="entry name" value="2,4-DIENOYL-COA REDUCTASE"/>
    <property type="match status" value="1"/>
</dbReference>
<feature type="non-terminal residue" evidence="10">
    <location>
        <position position="85"/>
    </location>
</feature>
<evidence type="ECO:0000256" key="1">
    <source>
        <dbReference type="ARBA" id="ARBA00001917"/>
    </source>
</evidence>
<dbReference type="InterPro" id="IPR051793">
    <property type="entry name" value="NADH:flavin_oxidoreductase"/>
</dbReference>
<dbReference type="InterPro" id="IPR001155">
    <property type="entry name" value="OxRdtase_FMN_N"/>
</dbReference>
<feature type="domain" description="NADH:flavin oxidoreductase/NADH oxidase N-terminal" evidence="9">
    <location>
        <begin position="6"/>
        <end position="85"/>
    </location>
</feature>
<keyword evidence="3" id="KW-0285">Flavoprotein</keyword>
<evidence type="ECO:0000256" key="5">
    <source>
        <dbReference type="ARBA" id="ARBA00022723"/>
    </source>
</evidence>
<organism evidence="10 11">
    <name type="scientific">Pseudoalteromonas ruthenica</name>
    <dbReference type="NCBI Taxonomy" id="151081"/>
    <lineage>
        <taxon>Bacteria</taxon>
        <taxon>Pseudomonadati</taxon>
        <taxon>Pseudomonadota</taxon>
        <taxon>Gammaproteobacteria</taxon>
        <taxon>Alteromonadales</taxon>
        <taxon>Pseudoalteromonadaceae</taxon>
        <taxon>Pseudoalteromonas</taxon>
    </lineage>
</organism>
<evidence type="ECO:0000256" key="7">
    <source>
        <dbReference type="ARBA" id="ARBA00023004"/>
    </source>
</evidence>
<comment type="cofactor">
    <cofactor evidence="2">
        <name>[4Fe-4S] cluster</name>
        <dbReference type="ChEBI" id="CHEBI:49883"/>
    </cofactor>
</comment>
<dbReference type="Pfam" id="PF00724">
    <property type="entry name" value="Oxidored_FMN"/>
    <property type="match status" value="1"/>
</dbReference>
<evidence type="ECO:0000256" key="2">
    <source>
        <dbReference type="ARBA" id="ARBA00001966"/>
    </source>
</evidence>
<protein>
    <submittedName>
        <fullName evidence="10">NADPH-dependent 2,4-dienoyl-CoA reductase</fullName>
        <ecNumber evidence="10">1.3.1.34</ecNumber>
    </submittedName>
</protein>
<comment type="caution">
    <text evidence="10">The sequence shown here is derived from an EMBL/GenBank/DDBJ whole genome shotgun (WGS) entry which is preliminary data.</text>
</comment>
<dbReference type="AlphaFoldDB" id="A0A5S3YQ21"/>
<dbReference type="Proteomes" id="UP000305874">
    <property type="component" value="Unassembled WGS sequence"/>
</dbReference>
<evidence type="ECO:0000256" key="8">
    <source>
        <dbReference type="ARBA" id="ARBA00023014"/>
    </source>
</evidence>
<dbReference type="GO" id="GO:0051536">
    <property type="term" value="F:iron-sulfur cluster binding"/>
    <property type="evidence" value="ECO:0007669"/>
    <property type="project" value="UniProtKB-KW"/>
</dbReference>
<keyword evidence="7" id="KW-0408">Iron</keyword>
<accession>A0A5S3YQ21</accession>
<evidence type="ECO:0000313" key="11">
    <source>
        <dbReference type="Proteomes" id="UP000305874"/>
    </source>
</evidence>
<comment type="cofactor">
    <cofactor evidence="1">
        <name>FMN</name>
        <dbReference type="ChEBI" id="CHEBI:58210"/>
    </cofactor>
</comment>
<dbReference type="GO" id="GO:0033543">
    <property type="term" value="P:fatty acid beta-oxidation, unsaturated, even number, reductase/isomerase pathway"/>
    <property type="evidence" value="ECO:0007669"/>
    <property type="project" value="TreeGrafter"/>
</dbReference>
<keyword evidence="6 10" id="KW-0560">Oxidoreductase</keyword>
<evidence type="ECO:0000313" key="10">
    <source>
        <dbReference type="EMBL" id="TMP78854.1"/>
    </source>
</evidence>
<evidence type="ECO:0000256" key="4">
    <source>
        <dbReference type="ARBA" id="ARBA00022643"/>
    </source>
</evidence>
<evidence type="ECO:0000259" key="9">
    <source>
        <dbReference type="Pfam" id="PF00724"/>
    </source>
</evidence>
<name>A0A5S3YQ21_9GAMM</name>
<dbReference type="PANTHER" id="PTHR42917:SF2">
    <property type="entry name" value="2,4-DIENOYL-COA REDUCTASE [(2E)-ENOYL-COA-PRODUCING]"/>
    <property type="match status" value="1"/>
</dbReference>
<gene>
    <name evidence="10" type="primary">fadH</name>
    <name evidence="10" type="ORF">CWC05_20020</name>
</gene>
<dbReference type="GO" id="GO:0010181">
    <property type="term" value="F:FMN binding"/>
    <property type="evidence" value="ECO:0007669"/>
    <property type="project" value="InterPro"/>
</dbReference>
<dbReference type="Gene3D" id="3.20.20.70">
    <property type="entry name" value="Aldolase class I"/>
    <property type="match status" value="1"/>
</dbReference>
<proteinExistence type="predicted"/>
<dbReference type="EC" id="1.3.1.34" evidence="10"/>
<keyword evidence="5" id="KW-0479">Metal-binding</keyword>
<keyword evidence="4" id="KW-0288">FMN</keyword>
<dbReference type="GO" id="GO:0046872">
    <property type="term" value="F:metal ion binding"/>
    <property type="evidence" value="ECO:0007669"/>
    <property type="project" value="UniProtKB-KW"/>
</dbReference>
<reference evidence="11" key="2">
    <citation type="submission" date="2019-06" db="EMBL/GenBank/DDBJ databases">
        <title>Co-occurence of chitin degradation, pigmentation and bioactivity in marine Pseudoalteromonas.</title>
        <authorList>
            <person name="Sonnenschein E.C."/>
            <person name="Bech P.K."/>
        </authorList>
    </citation>
    <scope>NUCLEOTIDE SEQUENCE [LARGE SCALE GENOMIC DNA]</scope>
    <source>
        <strain evidence="11">S2897</strain>
    </source>
</reference>
<dbReference type="GO" id="GO:0008670">
    <property type="term" value="F:2,4-dienoyl-CoA reductase (NADPH) activity"/>
    <property type="evidence" value="ECO:0007669"/>
    <property type="project" value="UniProtKB-EC"/>
</dbReference>
<dbReference type="InterPro" id="IPR013785">
    <property type="entry name" value="Aldolase_TIM"/>
</dbReference>
<evidence type="ECO:0000256" key="3">
    <source>
        <dbReference type="ARBA" id="ARBA00022630"/>
    </source>
</evidence>
<dbReference type="SUPFAM" id="SSF51395">
    <property type="entry name" value="FMN-linked oxidoreductases"/>
    <property type="match status" value="1"/>
</dbReference>
<dbReference type="EMBL" id="PNCG01000270">
    <property type="protein sequence ID" value="TMP78854.1"/>
    <property type="molecule type" value="Genomic_DNA"/>
</dbReference>
<reference evidence="10 11" key="1">
    <citation type="submission" date="2017-12" db="EMBL/GenBank/DDBJ databases">
        <authorList>
            <person name="Paulsen S."/>
            <person name="Gram L.K."/>
        </authorList>
    </citation>
    <scope>NUCLEOTIDE SEQUENCE [LARGE SCALE GENOMIC DNA]</scope>
    <source>
        <strain evidence="10 11">S2897</strain>
    </source>
</reference>